<dbReference type="EMBL" id="JBJXBP010000001">
    <property type="protein sequence ID" value="KAL3848953.1"/>
    <property type="molecule type" value="Genomic_DNA"/>
</dbReference>
<dbReference type="Proteomes" id="UP001634393">
    <property type="component" value="Unassembled WGS sequence"/>
</dbReference>
<comment type="similarity">
    <text evidence="1 3">Belongs to the sulfotransferase 1 family.</text>
</comment>
<dbReference type="AlphaFoldDB" id="A0ABD3UKL4"/>
<dbReference type="InterPro" id="IPR000863">
    <property type="entry name" value="Sulfotransferase_dom"/>
</dbReference>
<evidence type="ECO:0000313" key="5">
    <source>
        <dbReference type="EMBL" id="KAL3848953.1"/>
    </source>
</evidence>
<evidence type="ECO:0000256" key="2">
    <source>
        <dbReference type="ARBA" id="ARBA00022679"/>
    </source>
</evidence>
<evidence type="ECO:0000256" key="1">
    <source>
        <dbReference type="ARBA" id="ARBA00005771"/>
    </source>
</evidence>
<dbReference type="Pfam" id="PF00685">
    <property type="entry name" value="Sulfotransfer_1"/>
    <property type="match status" value="1"/>
</dbReference>
<evidence type="ECO:0000259" key="4">
    <source>
        <dbReference type="Pfam" id="PF00685"/>
    </source>
</evidence>
<evidence type="ECO:0000256" key="3">
    <source>
        <dbReference type="RuleBase" id="RU361155"/>
    </source>
</evidence>
<dbReference type="EC" id="2.8.2.-" evidence="3"/>
<evidence type="ECO:0000313" key="6">
    <source>
        <dbReference type="Proteomes" id="UP001634393"/>
    </source>
</evidence>
<keyword evidence="6" id="KW-1185">Reference proteome</keyword>
<dbReference type="PANTHER" id="PTHR11783">
    <property type="entry name" value="SULFOTRANSFERASE SULT"/>
    <property type="match status" value="1"/>
</dbReference>
<accession>A0ABD3UKL4</accession>
<name>A0ABD3UKL4_9LAMI</name>
<dbReference type="SUPFAM" id="SSF52540">
    <property type="entry name" value="P-loop containing nucleoside triphosphate hydrolases"/>
    <property type="match status" value="1"/>
</dbReference>
<organism evidence="5 6">
    <name type="scientific">Penstemon smallii</name>
    <dbReference type="NCBI Taxonomy" id="265156"/>
    <lineage>
        <taxon>Eukaryota</taxon>
        <taxon>Viridiplantae</taxon>
        <taxon>Streptophyta</taxon>
        <taxon>Embryophyta</taxon>
        <taxon>Tracheophyta</taxon>
        <taxon>Spermatophyta</taxon>
        <taxon>Magnoliopsida</taxon>
        <taxon>eudicotyledons</taxon>
        <taxon>Gunneridae</taxon>
        <taxon>Pentapetalae</taxon>
        <taxon>asterids</taxon>
        <taxon>lamiids</taxon>
        <taxon>Lamiales</taxon>
        <taxon>Plantaginaceae</taxon>
        <taxon>Cheloneae</taxon>
        <taxon>Penstemon</taxon>
    </lineage>
</organism>
<comment type="caution">
    <text evidence="5">The sequence shown here is derived from an EMBL/GenBank/DDBJ whole genome shotgun (WGS) entry which is preliminary data.</text>
</comment>
<feature type="domain" description="Sulfotransferase" evidence="4">
    <location>
        <begin position="68"/>
        <end position="335"/>
    </location>
</feature>
<reference evidence="5 6" key="1">
    <citation type="submission" date="2024-12" db="EMBL/GenBank/DDBJ databases">
        <title>The unique morphological basis and parallel evolutionary history of personate flowers in Penstemon.</title>
        <authorList>
            <person name="Depatie T.H."/>
            <person name="Wessinger C.A."/>
        </authorList>
    </citation>
    <scope>NUCLEOTIDE SEQUENCE [LARGE SCALE GENOMIC DNA]</scope>
    <source>
        <strain evidence="5">WTNN_2</strain>
        <tissue evidence="5">Leaf</tissue>
    </source>
</reference>
<proteinExistence type="inferred from homology"/>
<protein>
    <recommendedName>
        <fullName evidence="3">Sulfotransferase</fullName>
        <ecNumber evidence="3">2.8.2.-</ecNumber>
    </recommendedName>
</protein>
<dbReference type="InterPro" id="IPR027417">
    <property type="entry name" value="P-loop_NTPase"/>
</dbReference>
<keyword evidence="2 3" id="KW-0808">Transferase</keyword>
<gene>
    <name evidence="5" type="ORF">ACJIZ3_010835</name>
</gene>
<dbReference type="GO" id="GO:0016740">
    <property type="term" value="F:transferase activity"/>
    <property type="evidence" value="ECO:0007669"/>
    <property type="project" value="UniProtKB-KW"/>
</dbReference>
<sequence length="344" mass="39345">MSSSTINSDHRSPLMQSNYKLFTELLSTLPKLNRNNPPVDLYQYQGFWYLPKVLEGVIQVQQQFQARPTDIIIAGWPKTGNTWLKALCFAIATRKQHNQTKNPLLTNLPHNLVPILEVEILNNPKIRETLHHSVLSTHMPYTSLPKSITTSGCKIIYICRDPKDTFVSFYHFFRRSHVLSTSAGGSITDLNSSFHDEFDLFCEGKTSAGSFWDHVLGYYKASLDRPDMFLFLKYEGLVEDPVFYVKKLARYMDIPFSVEEELEGIPEKIVKMCSFESLSGLEVNKTGKYYVHESYMLDNNSFFRKGNIGDWKNHLTPEMAKKIDEIAAERLGGFGFSFGQPTAP</sequence>
<dbReference type="Gene3D" id="3.40.50.300">
    <property type="entry name" value="P-loop containing nucleotide triphosphate hydrolases"/>
    <property type="match status" value="1"/>
</dbReference>